<feature type="domain" description="N-(5'phosphoribosyl) anthranilate isomerase (PRAI)" evidence="10">
    <location>
        <begin position="87"/>
        <end position="224"/>
    </location>
</feature>
<keyword evidence="12" id="KW-1185">Reference proteome</keyword>
<dbReference type="GO" id="GO:0000162">
    <property type="term" value="P:L-tryptophan biosynthetic process"/>
    <property type="evidence" value="ECO:0007669"/>
    <property type="project" value="UniProtKB-UniRule"/>
</dbReference>
<name>T2GER6_MEGG1</name>
<comment type="pathway">
    <text evidence="2 9">Amino-acid biosynthesis; L-tryptophan biosynthesis; L-tryptophan from chorismate: step 3/5.</text>
</comment>
<gene>
    <name evidence="9" type="primary">trpF</name>
    <name evidence="11" type="ORF">DGI_2934</name>
</gene>
<dbReference type="InterPro" id="IPR011060">
    <property type="entry name" value="RibuloseP-bd_barrel"/>
</dbReference>
<dbReference type="PATRIC" id="fig|1121448.10.peg.2896"/>
<dbReference type="Gene3D" id="3.20.20.70">
    <property type="entry name" value="Aldolase class I"/>
    <property type="match status" value="1"/>
</dbReference>
<dbReference type="GO" id="GO:0004640">
    <property type="term" value="F:phosphoribosylanthranilate isomerase activity"/>
    <property type="evidence" value="ECO:0007669"/>
    <property type="project" value="UniProtKB-UniRule"/>
</dbReference>
<evidence type="ECO:0000256" key="8">
    <source>
        <dbReference type="ARBA" id="ARBA00023235"/>
    </source>
</evidence>
<evidence type="ECO:0000256" key="6">
    <source>
        <dbReference type="ARBA" id="ARBA00022822"/>
    </source>
</evidence>
<reference evidence="11 12" key="1">
    <citation type="journal article" date="2013" name="J. Bacteriol.">
        <title>Roles of HynAB and Ech, the only two hydrogenases found in the model sulfate reducer Desulfovibrio gigas.</title>
        <authorList>
            <person name="Morais-Silva F.O."/>
            <person name="Santos C.I."/>
            <person name="Rodrigues R."/>
            <person name="Pereira I.A."/>
            <person name="Rodrigues-Pousada C."/>
        </authorList>
    </citation>
    <scope>NUCLEOTIDE SEQUENCE [LARGE SCALE GENOMIC DNA]</scope>
    <source>
        <strain evidence="12">ATCC 19364 / DSM 1382 / NCIMB 9332 / VKM B-1759</strain>
    </source>
</reference>
<dbReference type="InterPro" id="IPR013785">
    <property type="entry name" value="Aldolase_TIM"/>
</dbReference>
<dbReference type="UniPathway" id="UPA00035">
    <property type="reaction ID" value="UER00042"/>
</dbReference>
<dbReference type="HAMAP" id="MF_00135">
    <property type="entry name" value="PRAI"/>
    <property type="match status" value="1"/>
</dbReference>
<evidence type="ECO:0000313" key="12">
    <source>
        <dbReference type="Proteomes" id="UP000016587"/>
    </source>
</evidence>
<reference evidence="12" key="2">
    <citation type="submission" date="2013-07" db="EMBL/GenBank/DDBJ databases">
        <authorList>
            <person name="Morais-Silva F.O."/>
            <person name="Rezende A.M."/>
            <person name="Pimentel C."/>
            <person name="Resende D.M."/>
            <person name="Santos C.I."/>
            <person name="Clemente C."/>
            <person name="de Oliveira L.M."/>
            <person name="da Silva S.M."/>
            <person name="Costa D.A."/>
            <person name="Varela-Raposo A."/>
            <person name="Horacio E.C.A."/>
            <person name="Matos M."/>
            <person name="Flores O."/>
            <person name="Ruiz J.C."/>
            <person name="Rodrigues-Pousada C."/>
        </authorList>
    </citation>
    <scope>NUCLEOTIDE SEQUENCE [LARGE SCALE GENOMIC DNA]</scope>
    <source>
        <strain evidence="12">ATCC 19364 / DSM 1382 / NCIMB 9332 / VKM B-1759</strain>
    </source>
</reference>
<dbReference type="InterPro" id="IPR001240">
    <property type="entry name" value="PRAI_dom"/>
</dbReference>
<dbReference type="Pfam" id="PF00697">
    <property type="entry name" value="PRAI"/>
    <property type="match status" value="1"/>
</dbReference>
<protein>
    <recommendedName>
        <fullName evidence="4 9">N-(5'-phosphoribosyl)anthranilate isomerase</fullName>
        <shortName evidence="9">PRAI</shortName>
        <ecNumber evidence="3 9">5.3.1.24</ecNumber>
    </recommendedName>
</protein>
<dbReference type="AlphaFoldDB" id="T2GER6"/>
<evidence type="ECO:0000256" key="3">
    <source>
        <dbReference type="ARBA" id="ARBA00012572"/>
    </source>
</evidence>
<comment type="catalytic activity">
    <reaction evidence="1 9">
        <text>N-(5-phospho-beta-D-ribosyl)anthranilate = 1-(2-carboxyphenylamino)-1-deoxy-D-ribulose 5-phosphate</text>
        <dbReference type="Rhea" id="RHEA:21540"/>
        <dbReference type="ChEBI" id="CHEBI:18277"/>
        <dbReference type="ChEBI" id="CHEBI:58613"/>
        <dbReference type="EC" id="5.3.1.24"/>
    </reaction>
</comment>
<evidence type="ECO:0000256" key="7">
    <source>
        <dbReference type="ARBA" id="ARBA00023141"/>
    </source>
</evidence>
<dbReference type="EC" id="5.3.1.24" evidence="3 9"/>
<dbReference type="PANTHER" id="PTHR42894:SF1">
    <property type="entry name" value="N-(5'-PHOSPHORIBOSYL)ANTHRANILATE ISOMERASE"/>
    <property type="match status" value="1"/>
</dbReference>
<dbReference type="STRING" id="1121448.DGI_2934"/>
<keyword evidence="5 9" id="KW-0028">Amino-acid biosynthesis</keyword>
<dbReference type="HOGENOM" id="CLU_076364_2_1_7"/>
<evidence type="ECO:0000256" key="4">
    <source>
        <dbReference type="ARBA" id="ARBA00022272"/>
    </source>
</evidence>
<evidence type="ECO:0000256" key="1">
    <source>
        <dbReference type="ARBA" id="ARBA00001164"/>
    </source>
</evidence>
<dbReference type="Proteomes" id="UP000016587">
    <property type="component" value="Chromosome"/>
</dbReference>
<evidence type="ECO:0000259" key="10">
    <source>
        <dbReference type="Pfam" id="PF00697"/>
    </source>
</evidence>
<dbReference type="KEGG" id="dgg:DGI_2934"/>
<comment type="similarity">
    <text evidence="9">Belongs to the TrpF family.</text>
</comment>
<keyword evidence="8 9" id="KW-0413">Isomerase</keyword>
<keyword evidence="7 9" id="KW-0057">Aromatic amino acid biosynthesis</keyword>
<proteinExistence type="inferred from homology"/>
<accession>T2GER6</accession>
<evidence type="ECO:0000256" key="2">
    <source>
        <dbReference type="ARBA" id="ARBA00004664"/>
    </source>
</evidence>
<organism evidence="11 12">
    <name type="scientific">Megalodesulfovibrio gigas (strain ATCC 19364 / DSM 1382 / NCIMB 9332 / VKM B-1759)</name>
    <name type="common">Desulfovibrio gigas</name>
    <dbReference type="NCBI Taxonomy" id="1121448"/>
    <lineage>
        <taxon>Bacteria</taxon>
        <taxon>Pseudomonadati</taxon>
        <taxon>Thermodesulfobacteriota</taxon>
        <taxon>Desulfovibrionia</taxon>
        <taxon>Desulfovibrionales</taxon>
        <taxon>Desulfovibrionaceae</taxon>
        <taxon>Megalodesulfovibrio</taxon>
    </lineage>
</organism>
<evidence type="ECO:0000256" key="5">
    <source>
        <dbReference type="ARBA" id="ARBA00022605"/>
    </source>
</evidence>
<dbReference type="SUPFAM" id="SSF51366">
    <property type="entry name" value="Ribulose-phoshate binding barrel"/>
    <property type="match status" value="1"/>
</dbReference>
<evidence type="ECO:0000313" key="11">
    <source>
        <dbReference type="EMBL" id="AGW14659.1"/>
    </source>
</evidence>
<dbReference type="PANTHER" id="PTHR42894">
    <property type="entry name" value="N-(5'-PHOSPHORIBOSYL)ANTHRANILATE ISOMERASE"/>
    <property type="match status" value="1"/>
</dbReference>
<dbReference type="InterPro" id="IPR044643">
    <property type="entry name" value="TrpF_fam"/>
</dbReference>
<sequence length="237" mass="24770">MKPYTPPRLPHAFIQAAGVFDADEALRCFAAGVDVVGIPLRLNHHRPDLSEAAAAALVATVRARNPRLAFAVITYEDDACAAAGLCRAVGAQALQLHGDIAAEAGLRLRTLLPDVLLMKSLIVGLRDEAGLHDEMQRHAPWADAFLTDTFDPTSGAMGATGQIHDWTVSRRLVQQSPRPVILAGGLVPGNVAAAVAAVQPAGVDAHTGLEDAAGSKDWATLAAFAARARLAFAGLAR</sequence>
<dbReference type="EMBL" id="CP006585">
    <property type="protein sequence ID" value="AGW14659.1"/>
    <property type="molecule type" value="Genomic_DNA"/>
</dbReference>
<dbReference type="eggNOG" id="COG0135">
    <property type="taxonomic scope" value="Bacteria"/>
</dbReference>
<evidence type="ECO:0000256" key="9">
    <source>
        <dbReference type="HAMAP-Rule" id="MF_00135"/>
    </source>
</evidence>
<keyword evidence="6 9" id="KW-0822">Tryptophan biosynthesis</keyword>